<gene>
    <name evidence="1" type="ORF">S12H4_01204</name>
</gene>
<dbReference type="EMBL" id="BARW01000221">
    <property type="protein sequence ID" value="GAI61205.1"/>
    <property type="molecule type" value="Genomic_DNA"/>
</dbReference>
<protein>
    <submittedName>
        <fullName evidence="1">Uncharacterized protein</fullName>
    </submittedName>
</protein>
<dbReference type="AlphaFoldDB" id="X1RDH1"/>
<proteinExistence type="predicted"/>
<organism evidence="1">
    <name type="scientific">marine sediment metagenome</name>
    <dbReference type="NCBI Taxonomy" id="412755"/>
    <lineage>
        <taxon>unclassified sequences</taxon>
        <taxon>metagenomes</taxon>
        <taxon>ecological metagenomes</taxon>
    </lineage>
</organism>
<name>X1RDH1_9ZZZZ</name>
<sequence length="60" mass="7193">MRLKLKALDETKSFYNAELKKKGLTETERDKYLSALKTIKRIIREKERSGENRKYNKFIA</sequence>
<evidence type="ECO:0000313" key="1">
    <source>
        <dbReference type="EMBL" id="GAI61205.1"/>
    </source>
</evidence>
<reference evidence="1" key="1">
    <citation type="journal article" date="2014" name="Front. Microbiol.">
        <title>High frequency of phylogenetically diverse reductive dehalogenase-homologous genes in deep subseafloor sedimentary metagenomes.</title>
        <authorList>
            <person name="Kawai M."/>
            <person name="Futagami T."/>
            <person name="Toyoda A."/>
            <person name="Takaki Y."/>
            <person name="Nishi S."/>
            <person name="Hori S."/>
            <person name="Arai W."/>
            <person name="Tsubouchi T."/>
            <person name="Morono Y."/>
            <person name="Uchiyama I."/>
            <person name="Ito T."/>
            <person name="Fujiyama A."/>
            <person name="Inagaki F."/>
            <person name="Takami H."/>
        </authorList>
    </citation>
    <scope>NUCLEOTIDE SEQUENCE</scope>
    <source>
        <strain evidence="1">Expedition CK06-06</strain>
    </source>
</reference>
<accession>X1RDH1</accession>
<comment type="caution">
    <text evidence="1">The sequence shown here is derived from an EMBL/GenBank/DDBJ whole genome shotgun (WGS) entry which is preliminary data.</text>
</comment>